<evidence type="ECO:0000313" key="10">
    <source>
        <dbReference type="EMBL" id="RDK96682.1"/>
    </source>
</evidence>
<dbReference type="Proteomes" id="UP000254848">
    <property type="component" value="Unassembled WGS sequence"/>
</dbReference>
<feature type="transmembrane region" description="Helical" evidence="8">
    <location>
        <begin position="316"/>
        <end position="336"/>
    </location>
</feature>
<evidence type="ECO:0000256" key="6">
    <source>
        <dbReference type="ARBA" id="ARBA00022989"/>
    </source>
</evidence>
<evidence type="ECO:0000256" key="7">
    <source>
        <dbReference type="ARBA" id="ARBA00023136"/>
    </source>
</evidence>
<feature type="domain" description="Major facilitator superfamily (MFS) profile" evidence="9">
    <location>
        <begin position="23"/>
        <end position="430"/>
    </location>
</feature>
<keyword evidence="3" id="KW-1003">Cell membrane</keyword>
<feature type="transmembrane region" description="Helical" evidence="8">
    <location>
        <begin position="61"/>
        <end position="84"/>
    </location>
</feature>
<name>A0A370R2L0_9GAMM</name>
<feature type="transmembrane region" description="Helical" evidence="8">
    <location>
        <begin position="162"/>
        <end position="189"/>
    </location>
</feature>
<protein>
    <submittedName>
        <fullName evidence="10">Putative MFS family arabinose efflux permease</fullName>
    </submittedName>
</protein>
<evidence type="ECO:0000259" key="9">
    <source>
        <dbReference type="PROSITE" id="PS50850"/>
    </source>
</evidence>
<dbReference type="PANTHER" id="PTHR43528">
    <property type="entry name" value="ALPHA-KETOGLUTARATE PERMEASE"/>
    <property type="match status" value="1"/>
</dbReference>
<evidence type="ECO:0000256" key="8">
    <source>
        <dbReference type="SAM" id="Phobius"/>
    </source>
</evidence>
<evidence type="ECO:0000256" key="5">
    <source>
        <dbReference type="ARBA" id="ARBA00022847"/>
    </source>
</evidence>
<keyword evidence="6 8" id="KW-1133">Transmembrane helix</keyword>
<accession>A0A370R2L0</accession>
<feature type="transmembrane region" description="Helical" evidence="8">
    <location>
        <begin position="376"/>
        <end position="398"/>
    </location>
</feature>
<keyword evidence="5" id="KW-0769">Symport</keyword>
<proteinExistence type="predicted"/>
<feature type="transmembrane region" description="Helical" evidence="8">
    <location>
        <begin position="201"/>
        <end position="220"/>
    </location>
</feature>
<feature type="transmembrane region" description="Helical" evidence="8">
    <location>
        <begin position="284"/>
        <end position="304"/>
    </location>
</feature>
<keyword evidence="7 8" id="KW-0472">Membrane</keyword>
<dbReference type="OrthoDB" id="3690818at2"/>
<keyword evidence="4 8" id="KW-0812">Transmembrane</keyword>
<evidence type="ECO:0000313" key="11">
    <source>
        <dbReference type="Proteomes" id="UP000254848"/>
    </source>
</evidence>
<dbReference type="AlphaFoldDB" id="A0A370R2L0"/>
<evidence type="ECO:0000256" key="2">
    <source>
        <dbReference type="ARBA" id="ARBA00022448"/>
    </source>
</evidence>
<comment type="caution">
    <text evidence="10">The sequence shown here is derived from an EMBL/GenBank/DDBJ whole genome shotgun (WGS) entry which is preliminary data.</text>
</comment>
<dbReference type="EMBL" id="QRAP01000001">
    <property type="protein sequence ID" value="RDK96682.1"/>
    <property type="molecule type" value="Genomic_DNA"/>
</dbReference>
<dbReference type="Pfam" id="PF07690">
    <property type="entry name" value="MFS_1"/>
    <property type="match status" value="1"/>
</dbReference>
<dbReference type="InterPro" id="IPR020846">
    <property type="entry name" value="MFS_dom"/>
</dbReference>
<evidence type="ECO:0000256" key="3">
    <source>
        <dbReference type="ARBA" id="ARBA00022475"/>
    </source>
</evidence>
<evidence type="ECO:0000256" key="1">
    <source>
        <dbReference type="ARBA" id="ARBA00004651"/>
    </source>
</evidence>
<dbReference type="InterPro" id="IPR011701">
    <property type="entry name" value="MFS"/>
</dbReference>
<feature type="transmembrane region" description="Helical" evidence="8">
    <location>
        <begin position="96"/>
        <end position="114"/>
    </location>
</feature>
<reference evidence="10 11" key="1">
    <citation type="submission" date="2018-07" db="EMBL/GenBank/DDBJ databases">
        <title>Genomic Encyclopedia of Type Strains, Phase IV (KMG-IV): sequencing the most valuable type-strain genomes for metagenomic binning, comparative biology and taxonomic classification.</title>
        <authorList>
            <person name="Goeker M."/>
        </authorList>
    </citation>
    <scope>NUCLEOTIDE SEQUENCE [LARGE SCALE GENOMIC DNA]</scope>
    <source>
        <strain evidence="10 11">DSM 103736</strain>
    </source>
</reference>
<dbReference type="GO" id="GO:0005886">
    <property type="term" value="C:plasma membrane"/>
    <property type="evidence" value="ECO:0007669"/>
    <property type="project" value="UniProtKB-SubCell"/>
</dbReference>
<dbReference type="SUPFAM" id="SSF103473">
    <property type="entry name" value="MFS general substrate transporter"/>
    <property type="match status" value="1"/>
</dbReference>
<keyword evidence="2" id="KW-0813">Transport</keyword>
<comment type="subcellular location">
    <subcellularLocation>
        <location evidence="1">Cell membrane</location>
        <topology evidence="1">Multi-pass membrane protein</topology>
    </subcellularLocation>
</comment>
<dbReference type="Gene3D" id="1.20.1250.20">
    <property type="entry name" value="MFS general substrate transporter like domains"/>
    <property type="match status" value="1"/>
</dbReference>
<dbReference type="PROSITE" id="PS50850">
    <property type="entry name" value="MFS"/>
    <property type="match status" value="1"/>
</dbReference>
<feature type="transmembrane region" description="Helical" evidence="8">
    <location>
        <begin position="404"/>
        <end position="425"/>
    </location>
</feature>
<feature type="transmembrane region" description="Helical" evidence="8">
    <location>
        <begin position="23"/>
        <end position="49"/>
    </location>
</feature>
<sequence length="438" mass="46664">MSKAELTMAGEIAPVKRQSGKKVIFAASFGNALEFFDFGIYNFFVIYIGVLFFPPSSDPHLGLLLAFATFGVSFFMRPLGGILIGAYADRHGRKPAMILTISLMSLGTAMIGFAPTYATAGYWGTITLVAARLIQGLAAGGEVGASMLVESAPANRRGFYSSWALATQGIATILGGVTALSLSALLPVVSGDPDVMSDWGWRVPFFIGVALAPLGCWLRISLENEHPASSPAKAQKAAQSHSLRGHGRVVATGVLLTVGSTVATYISMYYLGTYGVKYLNMAQPYAYAAMLIAGLVTFGGALLVGHWCDRIGRLPLILWSRIAILVLAFPAFWLLVNFPHPYLLMAVVLVMISLTTLGSVPTMLVISELFPKRIRAVGFAVVYSLGVAIFGGFAQYFASQSIELTGSLLAPSGYLILATLVSLLAMPHLRETGKETLS</sequence>
<dbReference type="GO" id="GO:0015293">
    <property type="term" value="F:symporter activity"/>
    <property type="evidence" value="ECO:0007669"/>
    <property type="project" value="UniProtKB-KW"/>
</dbReference>
<dbReference type="PANTHER" id="PTHR43528:SF3">
    <property type="entry name" value="CITRATE-PROTON SYMPORTER"/>
    <property type="match status" value="1"/>
</dbReference>
<gene>
    <name evidence="10" type="ORF">C8D90_101112</name>
</gene>
<keyword evidence="11" id="KW-1185">Reference proteome</keyword>
<dbReference type="InterPro" id="IPR051084">
    <property type="entry name" value="H+-coupled_symporters"/>
</dbReference>
<dbReference type="RefSeq" id="WP_115456480.1">
    <property type="nucleotide sequence ID" value="NZ_QRAP01000001.1"/>
</dbReference>
<feature type="transmembrane region" description="Helical" evidence="8">
    <location>
        <begin position="249"/>
        <end position="272"/>
    </location>
</feature>
<evidence type="ECO:0000256" key="4">
    <source>
        <dbReference type="ARBA" id="ARBA00022692"/>
    </source>
</evidence>
<organism evidence="10 11">
    <name type="scientific">Enterobacillus tribolii</name>
    <dbReference type="NCBI Taxonomy" id="1487935"/>
    <lineage>
        <taxon>Bacteria</taxon>
        <taxon>Pseudomonadati</taxon>
        <taxon>Pseudomonadota</taxon>
        <taxon>Gammaproteobacteria</taxon>
        <taxon>Enterobacterales</taxon>
        <taxon>Hafniaceae</taxon>
        <taxon>Enterobacillus</taxon>
    </lineage>
</organism>
<dbReference type="InterPro" id="IPR036259">
    <property type="entry name" value="MFS_trans_sf"/>
</dbReference>
<feature type="transmembrane region" description="Helical" evidence="8">
    <location>
        <begin position="342"/>
        <end position="364"/>
    </location>
</feature>